<evidence type="ECO:0000313" key="3">
    <source>
        <dbReference type="EMBL" id="GAA0185461.1"/>
    </source>
</evidence>
<dbReference type="PANTHER" id="PTHR34960">
    <property type="entry name" value="EMB|CAB68146.1-RELATED"/>
    <property type="match status" value="1"/>
</dbReference>
<reference evidence="3 4" key="1">
    <citation type="submission" date="2024-01" db="EMBL/GenBank/DDBJ databases">
        <title>The complete chloroplast genome sequence of Lithospermum erythrorhizon: insights into the phylogenetic relationship among Boraginaceae species and the maternal lineages of purple gromwells.</title>
        <authorList>
            <person name="Okada T."/>
            <person name="Watanabe K."/>
        </authorList>
    </citation>
    <scope>NUCLEOTIDE SEQUENCE [LARGE SCALE GENOMIC DNA]</scope>
</reference>
<keyword evidence="1" id="KW-0472">Membrane</keyword>
<dbReference type="EMBL" id="BAABME010012724">
    <property type="protein sequence ID" value="GAA0185461.1"/>
    <property type="molecule type" value="Genomic_DNA"/>
</dbReference>
<evidence type="ECO:0000313" key="4">
    <source>
        <dbReference type="Proteomes" id="UP001454036"/>
    </source>
</evidence>
<dbReference type="PANTHER" id="PTHR34960:SF1">
    <property type="entry name" value="EMB|CAB68146.1-RELATED"/>
    <property type="match status" value="1"/>
</dbReference>
<evidence type="ECO:0000256" key="1">
    <source>
        <dbReference type="SAM" id="Phobius"/>
    </source>
</evidence>
<gene>
    <name evidence="3" type="ORF">LIER_32749</name>
</gene>
<proteinExistence type="predicted"/>
<dbReference type="Proteomes" id="UP001454036">
    <property type="component" value="Unassembled WGS sequence"/>
</dbReference>
<keyword evidence="4" id="KW-1185">Reference proteome</keyword>
<keyword evidence="1" id="KW-0812">Transmembrane</keyword>
<dbReference type="InterPro" id="IPR056682">
    <property type="entry name" value="DUF7780"/>
</dbReference>
<protein>
    <recommendedName>
        <fullName evidence="2">DUF7780 domain-containing protein</fullName>
    </recommendedName>
</protein>
<feature type="domain" description="DUF7780" evidence="2">
    <location>
        <begin position="130"/>
        <end position="431"/>
    </location>
</feature>
<organism evidence="3 4">
    <name type="scientific">Lithospermum erythrorhizon</name>
    <name type="common">Purple gromwell</name>
    <name type="synonym">Lithospermum officinale var. erythrorhizon</name>
    <dbReference type="NCBI Taxonomy" id="34254"/>
    <lineage>
        <taxon>Eukaryota</taxon>
        <taxon>Viridiplantae</taxon>
        <taxon>Streptophyta</taxon>
        <taxon>Embryophyta</taxon>
        <taxon>Tracheophyta</taxon>
        <taxon>Spermatophyta</taxon>
        <taxon>Magnoliopsida</taxon>
        <taxon>eudicotyledons</taxon>
        <taxon>Gunneridae</taxon>
        <taxon>Pentapetalae</taxon>
        <taxon>asterids</taxon>
        <taxon>lamiids</taxon>
        <taxon>Boraginales</taxon>
        <taxon>Boraginaceae</taxon>
        <taxon>Boraginoideae</taxon>
        <taxon>Lithospermeae</taxon>
        <taxon>Lithospermum</taxon>
    </lineage>
</organism>
<comment type="caution">
    <text evidence="3">The sequence shown here is derived from an EMBL/GenBank/DDBJ whole genome shotgun (WGS) entry which is preliminary data.</text>
</comment>
<evidence type="ECO:0000259" key="2">
    <source>
        <dbReference type="Pfam" id="PF25002"/>
    </source>
</evidence>
<dbReference type="Pfam" id="PF25002">
    <property type="entry name" value="DUF7780"/>
    <property type="match status" value="1"/>
</dbReference>
<dbReference type="AlphaFoldDB" id="A0AAV3S024"/>
<name>A0AAV3S024_LITER</name>
<accession>A0AAV3S024</accession>
<sequence>MSLTTKAKTSSESWGMGFLFVFLPEDDTKRINNNHPFTSSSSSSSSYSPSFKQPITAFLKRTNSSHLLSTAQSTISICALLLFITLLLFTLSTFEPSTSSPPHHFPLRRQLYGTKNTTPYVPYSKPLHYKHALQGMGTLYRRGTRAMNELIVAHVTENITPNELKIFLRLLHRSGHTSRSDLLIISSSNSKQNLFDNVIDEENNSFLKLVESYSINSTRFDHKGGFDIAHFLKLSKKEKESGETIWGKKIRTDSSSENGTESTRTSYGSVVAFEVEELDPENSLGGFLDHVPMSLRRWACYPMLLGRVRRNFKHIVLVDVKEILLLGDSLARVRTKSPETLCLSTLLQYSSFGKHGRRNSDKTRQRVINPAIITGGARGVRRLSSAMLTEIARSAMQHKKKNMVNELGLFNQLVGNENLLKNVNLITNTESIPELSSLTELTNLKSTTTSLSLSNLTMVRRGNSNSGVDSAIVKHICSFALDSRAYNDC</sequence>
<keyword evidence="1" id="KW-1133">Transmembrane helix</keyword>
<feature type="transmembrane region" description="Helical" evidence="1">
    <location>
        <begin position="67"/>
        <end position="91"/>
    </location>
</feature>